<feature type="transmembrane region" description="Helical" evidence="1">
    <location>
        <begin position="154"/>
        <end position="173"/>
    </location>
</feature>
<feature type="transmembrane region" description="Helical" evidence="1">
    <location>
        <begin position="244"/>
        <end position="264"/>
    </location>
</feature>
<sequence length="395" mass="41908">MTDKADPMTRLSTAWSQGPAAAARGGLTGRGLGWLILACTIVLGVVGGSCLTRPSDGAWAAVVLGALGLWAGWLYWRTTVDDRDVPAHLLHPFVGGVIGILLVHLLIRGGVDARSGRVQLLGSGDVSVMTRMMALALLVLLAQDVLGRVRHVRWLLTALGLALAGGAVLRLLTAKAVPGAMSVTMGGFVGVGMLMAPALMPEWSDRGLDHLIPAAVRRFGIVARSALAAGLGGVLIVGHDKGALAAIGGAGAAGIALLLAGAILPAHRRRVLAIGAHPVSLDRPVGESEDSCFGEFIEDSGLPRPEKAAGNELLRDRIEALLKTLTYREREIIRLRYGLGDGYTYTLEEVGKIFKVTRERVRQVEAKAIRKLQHPVRSRKLEGFLDTDQPEEDEE</sequence>
<feature type="transmembrane region" description="Helical" evidence="1">
    <location>
        <begin position="119"/>
        <end position="142"/>
    </location>
</feature>
<dbReference type="GO" id="GO:0003700">
    <property type="term" value="F:DNA-binding transcription factor activity"/>
    <property type="evidence" value="ECO:0007669"/>
    <property type="project" value="InterPro"/>
</dbReference>
<keyword evidence="1" id="KW-0812">Transmembrane</keyword>
<reference evidence="3" key="1">
    <citation type="journal article" date="2015" name="Nature">
        <title>Complex archaea that bridge the gap between prokaryotes and eukaryotes.</title>
        <authorList>
            <person name="Spang A."/>
            <person name="Saw J.H."/>
            <person name="Jorgensen S.L."/>
            <person name="Zaremba-Niedzwiedzka K."/>
            <person name="Martijn J."/>
            <person name="Lind A.E."/>
            <person name="van Eijk R."/>
            <person name="Schleper C."/>
            <person name="Guy L."/>
            <person name="Ettema T.J."/>
        </authorList>
    </citation>
    <scope>NUCLEOTIDE SEQUENCE</scope>
</reference>
<dbReference type="PROSITE" id="PS00716">
    <property type="entry name" value="SIGMA70_2"/>
    <property type="match status" value="1"/>
</dbReference>
<keyword evidence="1" id="KW-1133">Transmembrane helix</keyword>
<dbReference type="InterPro" id="IPR007630">
    <property type="entry name" value="RNA_pol_sigma70_r4"/>
</dbReference>
<evidence type="ECO:0000256" key="1">
    <source>
        <dbReference type="SAM" id="Phobius"/>
    </source>
</evidence>
<dbReference type="PRINTS" id="PR00046">
    <property type="entry name" value="SIGMA70FCT"/>
</dbReference>
<dbReference type="PANTHER" id="PTHR30603">
    <property type="entry name" value="RNA POLYMERASE SIGMA FACTOR RPO"/>
    <property type="match status" value="1"/>
</dbReference>
<dbReference type="Pfam" id="PF04545">
    <property type="entry name" value="Sigma70_r4"/>
    <property type="match status" value="1"/>
</dbReference>
<dbReference type="InterPro" id="IPR036388">
    <property type="entry name" value="WH-like_DNA-bd_sf"/>
</dbReference>
<dbReference type="InterPro" id="IPR013324">
    <property type="entry name" value="RNA_pol_sigma_r3/r4-like"/>
</dbReference>
<evidence type="ECO:0000259" key="2">
    <source>
        <dbReference type="PROSITE" id="PS00716"/>
    </source>
</evidence>
<dbReference type="AlphaFoldDB" id="A0A0F9EFN5"/>
<dbReference type="InterPro" id="IPR000943">
    <property type="entry name" value="RNA_pol_sigma70"/>
</dbReference>
<feature type="transmembrane region" description="Helical" evidence="1">
    <location>
        <begin position="32"/>
        <end position="51"/>
    </location>
</feature>
<dbReference type="InterPro" id="IPR007624">
    <property type="entry name" value="RNA_pol_sigma70_r3"/>
</dbReference>
<evidence type="ECO:0000313" key="3">
    <source>
        <dbReference type="EMBL" id="KKL65081.1"/>
    </source>
</evidence>
<feature type="domain" description="RNA polymerase sigma-70" evidence="2">
    <location>
        <begin position="346"/>
        <end position="372"/>
    </location>
</feature>
<feature type="transmembrane region" description="Helical" evidence="1">
    <location>
        <begin position="57"/>
        <end position="76"/>
    </location>
</feature>
<dbReference type="Pfam" id="PF04539">
    <property type="entry name" value="Sigma70_r3"/>
    <property type="match status" value="1"/>
</dbReference>
<feature type="transmembrane region" description="Helical" evidence="1">
    <location>
        <begin position="179"/>
        <end position="200"/>
    </location>
</feature>
<dbReference type="Gene3D" id="1.10.10.10">
    <property type="entry name" value="Winged helix-like DNA-binding domain superfamily/Winged helix DNA-binding domain"/>
    <property type="match status" value="2"/>
</dbReference>
<protein>
    <recommendedName>
        <fullName evidence="2">RNA polymerase sigma-70 domain-containing protein</fullName>
    </recommendedName>
</protein>
<proteinExistence type="predicted"/>
<dbReference type="NCBIfam" id="TIGR02937">
    <property type="entry name" value="sigma70-ECF"/>
    <property type="match status" value="1"/>
</dbReference>
<keyword evidence="1" id="KW-0472">Membrane</keyword>
<dbReference type="CDD" id="cd06171">
    <property type="entry name" value="Sigma70_r4"/>
    <property type="match status" value="1"/>
</dbReference>
<organism evidence="3">
    <name type="scientific">marine sediment metagenome</name>
    <dbReference type="NCBI Taxonomy" id="412755"/>
    <lineage>
        <taxon>unclassified sequences</taxon>
        <taxon>metagenomes</taxon>
        <taxon>ecological metagenomes</taxon>
    </lineage>
</organism>
<dbReference type="EMBL" id="LAZR01027645">
    <property type="protein sequence ID" value="KKL65081.1"/>
    <property type="molecule type" value="Genomic_DNA"/>
</dbReference>
<dbReference type="GO" id="GO:0006352">
    <property type="term" value="P:DNA-templated transcription initiation"/>
    <property type="evidence" value="ECO:0007669"/>
    <property type="project" value="InterPro"/>
</dbReference>
<gene>
    <name evidence="3" type="ORF">LCGC14_2158540</name>
</gene>
<dbReference type="SUPFAM" id="SSF88659">
    <property type="entry name" value="Sigma3 and sigma4 domains of RNA polymerase sigma factors"/>
    <property type="match status" value="1"/>
</dbReference>
<accession>A0A0F9EFN5</accession>
<dbReference type="PANTHER" id="PTHR30603:SF60">
    <property type="entry name" value="RNA POLYMERASE SIGMA FACTOR RPOD"/>
    <property type="match status" value="1"/>
</dbReference>
<dbReference type="InterPro" id="IPR050239">
    <property type="entry name" value="Sigma-70_RNA_pol_init_factors"/>
</dbReference>
<dbReference type="InterPro" id="IPR014284">
    <property type="entry name" value="RNA_pol_sigma-70_dom"/>
</dbReference>
<name>A0A0F9EFN5_9ZZZZ</name>
<feature type="transmembrane region" description="Helical" evidence="1">
    <location>
        <begin position="221"/>
        <end position="238"/>
    </location>
</feature>
<comment type="caution">
    <text evidence="3">The sequence shown here is derived from an EMBL/GenBank/DDBJ whole genome shotgun (WGS) entry which is preliminary data.</text>
</comment>
<feature type="transmembrane region" description="Helical" evidence="1">
    <location>
        <begin position="88"/>
        <end position="107"/>
    </location>
</feature>